<reference evidence="1" key="1">
    <citation type="submission" date="2019-08" db="EMBL/GenBank/DDBJ databases">
        <authorList>
            <person name="Kucharzyk K."/>
            <person name="Murdoch R.W."/>
            <person name="Higgins S."/>
            <person name="Loffler F."/>
        </authorList>
    </citation>
    <scope>NUCLEOTIDE SEQUENCE</scope>
</reference>
<sequence length="65" mass="7751">MDTTSQLKVIDCGFTILRIDDYPNIRIKYKDEDHKDWCTLEVFSTKSARDKAFKELLEQPHFIQD</sequence>
<evidence type="ECO:0000313" key="2">
    <source>
        <dbReference type="EMBL" id="MPL74431.1"/>
    </source>
</evidence>
<evidence type="ECO:0000313" key="1">
    <source>
        <dbReference type="EMBL" id="MPL74370.1"/>
    </source>
</evidence>
<proteinExistence type="predicted"/>
<dbReference type="AlphaFoldDB" id="A0A644U5Z9"/>
<dbReference type="EMBL" id="VSSQ01000080">
    <property type="protein sequence ID" value="MPL74370.1"/>
    <property type="molecule type" value="Genomic_DNA"/>
</dbReference>
<gene>
    <name evidence="1" type="ORF">SDC9_20181</name>
    <name evidence="2" type="ORF">SDC9_20242</name>
</gene>
<accession>A0A644U5Z9</accession>
<dbReference type="EMBL" id="VSSQ01000080">
    <property type="protein sequence ID" value="MPL74431.1"/>
    <property type="molecule type" value="Genomic_DNA"/>
</dbReference>
<organism evidence="1">
    <name type="scientific">bioreactor metagenome</name>
    <dbReference type="NCBI Taxonomy" id="1076179"/>
    <lineage>
        <taxon>unclassified sequences</taxon>
        <taxon>metagenomes</taxon>
        <taxon>ecological metagenomes</taxon>
    </lineage>
</organism>
<comment type="caution">
    <text evidence="1">The sequence shown here is derived from an EMBL/GenBank/DDBJ whole genome shotgun (WGS) entry which is preliminary data.</text>
</comment>
<protein>
    <submittedName>
        <fullName evidence="1">Uncharacterized protein</fullName>
    </submittedName>
</protein>
<name>A0A644U5Z9_9ZZZZ</name>